<keyword evidence="2" id="KW-1185">Reference proteome</keyword>
<sequence>MSKTQNKNKKLKLYQEFKNYFLAHRSDLNAFIQNFKKSFKKTMFLIDIEKVIIKPISYLKTKIYVDQFYDPIQKKQFKTQNIKVHIGTKQTFKNGANLQKKTFSFLKKKLTRPVLGTYVQEFDKSNVDLSVWKGEAKLTNVKIRPDALDFLNLPISINLGFASKLVLQVDWKRLSSKPARIELEDLRLVCGPRTRFV</sequence>
<dbReference type="EMBL" id="ASPP01017827">
    <property type="protein sequence ID" value="ETO16792.1"/>
    <property type="molecule type" value="Genomic_DNA"/>
</dbReference>
<protein>
    <submittedName>
        <fullName evidence="1">Uncharacterized protein</fullName>
    </submittedName>
</protein>
<comment type="caution">
    <text evidence="1">The sequence shown here is derived from an EMBL/GenBank/DDBJ whole genome shotgun (WGS) entry which is preliminary data.</text>
</comment>
<dbReference type="Proteomes" id="UP000023152">
    <property type="component" value="Unassembled WGS sequence"/>
</dbReference>
<accession>X6MTK9</accession>
<dbReference type="OrthoDB" id="428159at2759"/>
<name>X6MTK9_RETFI</name>
<organism evidence="1 2">
    <name type="scientific">Reticulomyxa filosa</name>
    <dbReference type="NCBI Taxonomy" id="46433"/>
    <lineage>
        <taxon>Eukaryota</taxon>
        <taxon>Sar</taxon>
        <taxon>Rhizaria</taxon>
        <taxon>Retaria</taxon>
        <taxon>Foraminifera</taxon>
        <taxon>Monothalamids</taxon>
        <taxon>Reticulomyxidae</taxon>
        <taxon>Reticulomyxa</taxon>
    </lineage>
</organism>
<reference evidence="1 2" key="1">
    <citation type="journal article" date="2013" name="Curr. Biol.">
        <title>The Genome of the Foraminiferan Reticulomyxa filosa.</title>
        <authorList>
            <person name="Glockner G."/>
            <person name="Hulsmann N."/>
            <person name="Schleicher M."/>
            <person name="Noegel A.A."/>
            <person name="Eichinger L."/>
            <person name="Gallinger C."/>
            <person name="Pawlowski J."/>
            <person name="Sierra R."/>
            <person name="Euteneuer U."/>
            <person name="Pillet L."/>
            <person name="Moustafa A."/>
            <person name="Platzer M."/>
            <person name="Groth M."/>
            <person name="Szafranski K."/>
            <person name="Schliwa M."/>
        </authorList>
    </citation>
    <scope>NUCLEOTIDE SEQUENCE [LARGE SCALE GENOMIC DNA]</scope>
</reference>
<dbReference type="AlphaFoldDB" id="X6MTK9"/>
<feature type="non-terminal residue" evidence="1">
    <location>
        <position position="197"/>
    </location>
</feature>
<gene>
    <name evidence="1" type="ORF">RFI_20547</name>
</gene>
<evidence type="ECO:0000313" key="1">
    <source>
        <dbReference type="EMBL" id="ETO16792.1"/>
    </source>
</evidence>
<proteinExistence type="predicted"/>
<evidence type="ECO:0000313" key="2">
    <source>
        <dbReference type="Proteomes" id="UP000023152"/>
    </source>
</evidence>